<evidence type="ECO:0000256" key="2">
    <source>
        <dbReference type="ARBA" id="ARBA00000711"/>
    </source>
</evidence>
<evidence type="ECO:0000256" key="8">
    <source>
        <dbReference type="ARBA" id="ARBA00012016"/>
    </source>
</evidence>
<comment type="function">
    <text evidence="4">Catalyzes ATP-dependent phosphorylation of adenosylcobinamide and addition of GMP to adenosylcobinamide phosphate.</text>
</comment>
<dbReference type="GO" id="GO:0043752">
    <property type="term" value="F:adenosylcobinamide kinase activity"/>
    <property type="evidence" value="ECO:0007669"/>
    <property type="project" value="UniProtKB-EC"/>
</dbReference>
<evidence type="ECO:0000256" key="5">
    <source>
        <dbReference type="ARBA" id="ARBA00004692"/>
    </source>
</evidence>
<evidence type="ECO:0000256" key="14">
    <source>
        <dbReference type="ARBA" id="ARBA00022840"/>
    </source>
</evidence>
<keyword evidence="15 19" id="KW-0342">GTP-binding</keyword>
<dbReference type="GO" id="GO:0005525">
    <property type="term" value="F:GTP binding"/>
    <property type="evidence" value="ECO:0007669"/>
    <property type="project" value="UniProtKB-KW"/>
</dbReference>
<feature type="binding site" evidence="19">
    <location>
        <position position="84"/>
    </location>
    <ligand>
        <name>GTP</name>
        <dbReference type="ChEBI" id="CHEBI:37565"/>
    </ligand>
</feature>
<comment type="similarity">
    <text evidence="7">Belongs to the CobU/CobP family.</text>
</comment>
<feature type="binding site" evidence="19">
    <location>
        <begin position="7"/>
        <end position="14"/>
    </location>
    <ligand>
        <name>GTP</name>
        <dbReference type="ChEBI" id="CHEBI:37565"/>
    </ligand>
</feature>
<dbReference type="GO" id="GO:0009236">
    <property type="term" value="P:cobalamin biosynthetic process"/>
    <property type="evidence" value="ECO:0007669"/>
    <property type="project" value="UniProtKB-UniPathway"/>
</dbReference>
<feature type="binding site" evidence="19">
    <location>
        <begin position="54"/>
        <end position="57"/>
    </location>
    <ligand>
        <name>GTP</name>
        <dbReference type="ChEBI" id="CHEBI:37565"/>
    </ligand>
</feature>
<feature type="binding site" evidence="19">
    <location>
        <begin position="35"/>
        <end position="37"/>
    </location>
    <ligand>
        <name>GTP</name>
        <dbReference type="ChEBI" id="CHEBI:37565"/>
    </ligand>
</feature>
<evidence type="ECO:0000256" key="4">
    <source>
        <dbReference type="ARBA" id="ARBA00003889"/>
    </source>
</evidence>
<keyword evidence="21" id="KW-1185">Reference proteome</keyword>
<dbReference type="Proteomes" id="UP000467252">
    <property type="component" value="Chromosome"/>
</dbReference>
<comment type="pathway">
    <text evidence="5">Cofactor biosynthesis; adenosylcobalamin biosynthesis; adenosylcobalamin from cob(II)yrinate a,c-diamide: step 6/7.</text>
</comment>
<dbReference type="CDD" id="cd00544">
    <property type="entry name" value="CobU"/>
    <property type="match status" value="1"/>
</dbReference>
<evidence type="ECO:0000256" key="7">
    <source>
        <dbReference type="ARBA" id="ARBA00007490"/>
    </source>
</evidence>
<evidence type="ECO:0000256" key="6">
    <source>
        <dbReference type="ARBA" id="ARBA00005159"/>
    </source>
</evidence>
<feature type="active site" description="GMP-histidine intermediate" evidence="18">
    <location>
        <position position="53"/>
    </location>
</feature>
<dbReference type="AlphaFoldDB" id="A0A7I7UP41"/>
<keyword evidence="14" id="KW-0067">ATP-binding</keyword>
<dbReference type="InterPro" id="IPR027417">
    <property type="entry name" value="P-loop_NTPase"/>
</dbReference>
<keyword evidence="12 19" id="KW-0547">Nucleotide-binding</keyword>
<dbReference type="PANTHER" id="PTHR34848:SF1">
    <property type="entry name" value="BIFUNCTIONAL ADENOSYLCOBALAMIN BIOSYNTHESIS PROTEIN COBU"/>
    <property type="match status" value="1"/>
</dbReference>
<dbReference type="EMBL" id="AP022599">
    <property type="protein sequence ID" value="BBY83222.1"/>
    <property type="molecule type" value="Genomic_DNA"/>
</dbReference>
<dbReference type="EC" id="2.7.7.62" evidence="9"/>
<evidence type="ECO:0000313" key="21">
    <source>
        <dbReference type="Proteomes" id="UP000467252"/>
    </source>
</evidence>
<comment type="catalytic activity">
    <reaction evidence="2">
        <text>adenosylcob(III)inamide phosphate + GTP + H(+) = adenosylcob(III)inamide-GDP + diphosphate</text>
        <dbReference type="Rhea" id="RHEA:22712"/>
        <dbReference type="ChEBI" id="CHEBI:15378"/>
        <dbReference type="ChEBI" id="CHEBI:33019"/>
        <dbReference type="ChEBI" id="CHEBI:37565"/>
        <dbReference type="ChEBI" id="CHEBI:58502"/>
        <dbReference type="ChEBI" id="CHEBI:60487"/>
        <dbReference type="EC" id="2.7.7.62"/>
    </reaction>
</comment>
<feature type="binding site" evidence="19">
    <location>
        <position position="65"/>
    </location>
    <ligand>
        <name>GTP</name>
        <dbReference type="ChEBI" id="CHEBI:37565"/>
    </ligand>
</feature>
<reference evidence="20 21" key="1">
    <citation type="journal article" date="2019" name="Emerg. Microbes Infect.">
        <title>Comprehensive subspecies identification of 175 nontuberculous mycobacteria species based on 7547 genomic profiles.</title>
        <authorList>
            <person name="Matsumoto Y."/>
            <person name="Kinjo T."/>
            <person name="Motooka D."/>
            <person name="Nabeya D."/>
            <person name="Jung N."/>
            <person name="Uechi K."/>
            <person name="Horii T."/>
            <person name="Iida T."/>
            <person name="Fujita J."/>
            <person name="Nakamura S."/>
        </authorList>
    </citation>
    <scope>NUCLEOTIDE SEQUENCE [LARGE SCALE GENOMIC DNA]</scope>
    <source>
        <strain evidence="20 21">JCM 6370</strain>
    </source>
</reference>
<evidence type="ECO:0000256" key="19">
    <source>
        <dbReference type="PIRSR" id="PIRSR006135-2"/>
    </source>
</evidence>
<evidence type="ECO:0000256" key="16">
    <source>
        <dbReference type="ARBA" id="ARBA00029570"/>
    </source>
</evidence>
<keyword evidence="11" id="KW-0808">Transferase</keyword>
<dbReference type="EC" id="2.7.1.156" evidence="8"/>
<dbReference type="UniPathway" id="UPA00148">
    <property type="reaction ID" value="UER00236"/>
</dbReference>
<dbReference type="Gene3D" id="3.40.50.300">
    <property type="entry name" value="P-loop containing nucleotide triphosphate hydrolases"/>
    <property type="match status" value="1"/>
</dbReference>
<dbReference type="PANTHER" id="PTHR34848">
    <property type="match status" value="1"/>
</dbReference>
<comment type="pathway">
    <text evidence="6">Cofactor biosynthesis; adenosylcobalamin biosynthesis; adenosylcobalamin from cob(II)yrinate a,c-diamide: step 5/7.</text>
</comment>
<name>A0A7I7UP41_MYCPV</name>
<gene>
    <name evidence="20" type="primary">cobU</name>
    <name evidence="20" type="ORF">MPUL_43800</name>
</gene>
<evidence type="ECO:0000313" key="20">
    <source>
        <dbReference type="EMBL" id="BBY83222.1"/>
    </source>
</evidence>
<comment type="catalytic activity">
    <reaction evidence="3">
        <text>adenosylcob(III)inamide + GTP = adenosylcob(III)inamide phosphate + GDP + H(+)</text>
        <dbReference type="Rhea" id="RHEA:15765"/>
        <dbReference type="ChEBI" id="CHEBI:2480"/>
        <dbReference type="ChEBI" id="CHEBI:15378"/>
        <dbReference type="ChEBI" id="CHEBI:37565"/>
        <dbReference type="ChEBI" id="CHEBI:58189"/>
        <dbReference type="ChEBI" id="CHEBI:58502"/>
        <dbReference type="EC" id="2.7.1.156"/>
    </reaction>
</comment>
<comment type="catalytic activity">
    <reaction evidence="1">
        <text>adenosylcob(III)inamide + ATP = adenosylcob(III)inamide phosphate + ADP + H(+)</text>
        <dbReference type="Rhea" id="RHEA:15769"/>
        <dbReference type="ChEBI" id="CHEBI:2480"/>
        <dbReference type="ChEBI" id="CHEBI:15378"/>
        <dbReference type="ChEBI" id="CHEBI:30616"/>
        <dbReference type="ChEBI" id="CHEBI:58502"/>
        <dbReference type="ChEBI" id="CHEBI:456216"/>
        <dbReference type="EC" id="2.7.1.156"/>
    </reaction>
</comment>
<dbReference type="RefSeq" id="WP_163903890.1">
    <property type="nucleotide sequence ID" value="NZ_AP022599.1"/>
</dbReference>
<evidence type="ECO:0000256" key="12">
    <source>
        <dbReference type="ARBA" id="ARBA00022741"/>
    </source>
</evidence>
<evidence type="ECO:0000256" key="9">
    <source>
        <dbReference type="ARBA" id="ARBA00012523"/>
    </source>
</evidence>
<organism evidence="20 21">
    <name type="scientific">Mycolicibacterium pulveris</name>
    <name type="common">Mycobacterium pulveris</name>
    <dbReference type="NCBI Taxonomy" id="36813"/>
    <lineage>
        <taxon>Bacteria</taxon>
        <taxon>Bacillati</taxon>
        <taxon>Actinomycetota</taxon>
        <taxon>Actinomycetes</taxon>
        <taxon>Mycobacteriales</taxon>
        <taxon>Mycobacteriaceae</taxon>
        <taxon>Mycolicibacterium</taxon>
    </lineage>
</organism>
<dbReference type="Pfam" id="PF02283">
    <property type="entry name" value="CobU"/>
    <property type="match status" value="1"/>
</dbReference>
<protein>
    <recommendedName>
        <fullName evidence="16">Adenosylcobinamide kinase</fullName>
        <ecNumber evidence="8">2.7.1.156</ecNumber>
        <ecNumber evidence="9">2.7.7.62</ecNumber>
    </recommendedName>
    <alternativeName>
        <fullName evidence="17">Adenosylcobinamide-phosphate guanylyltransferase</fullName>
    </alternativeName>
</protein>
<sequence length="183" mass="18959">MRMLVLGGIRSGKSQWAESAIAAAVTGSQPVCYLATGPAPAGDADWEARVAAHRSRRPTSWSTVETTDVATQLRSAPGAATLVDDIGSWLTAAMDRSGAWRGGSVADDVADLLDAVRGFASPLALVSPEVGLTVVPPTEAGRRFADELGLLNQRLAALCDRVVLVVAGQPVTVKDTGQAEARP</sequence>
<accession>A0A7I7UP41</accession>
<evidence type="ECO:0000256" key="11">
    <source>
        <dbReference type="ARBA" id="ARBA00022679"/>
    </source>
</evidence>
<evidence type="ECO:0000256" key="10">
    <source>
        <dbReference type="ARBA" id="ARBA00022573"/>
    </source>
</evidence>
<dbReference type="InterPro" id="IPR003203">
    <property type="entry name" value="CobU/CobP"/>
</dbReference>
<dbReference type="GO" id="GO:0005524">
    <property type="term" value="F:ATP binding"/>
    <property type="evidence" value="ECO:0007669"/>
    <property type="project" value="UniProtKB-KW"/>
</dbReference>
<evidence type="ECO:0000256" key="15">
    <source>
        <dbReference type="ARBA" id="ARBA00023134"/>
    </source>
</evidence>
<evidence type="ECO:0000256" key="1">
    <source>
        <dbReference type="ARBA" id="ARBA00000312"/>
    </source>
</evidence>
<keyword evidence="13 20" id="KW-0418">Kinase</keyword>
<dbReference type="PIRSF" id="PIRSF006135">
    <property type="entry name" value="CobU"/>
    <property type="match status" value="1"/>
</dbReference>
<dbReference type="GO" id="GO:0008820">
    <property type="term" value="F:cobinamide phosphate guanylyltransferase activity"/>
    <property type="evidence" value="ECO:0007669"/>
    <property type="project" value="UniProtKB-EC"/>
</dbReference>
<keyword evidence="10" id="KW-0169">Cobalamin biosynthesis</keyword>
<evidence type="ECO:0000256" key="18">
    <source>
        <dbReference type="PIRSR" id="PIRSR006135-1"/>
    </source>
</evidence>
<proteinExistence type="inferred from homology"/>
<evidence type="ECO:0000256" key="17">
    <source>
        <dbReference type="ARBA" id="ARBA00030571"/>
    </source>
</evidence>
<dbReference type="SUPFAM" id="SSF52540">
    <property type="entry name" value="P-loop containing nucleoside triphosphate hydrolases"/>
    <property type="match status" value="1"/>
</dbReference>
<evidence type="ECO:0000256" key="13">
    <source>
        <dbReference type="ARBA" id="ARBA00022777"/>
    </source>
</evidence>
<evidence type="ECO:0000256" key="3">
    <source>
        <dbReference type="ARBA" id="ARBA00001522"/>
    </source>
</evidence>